<evidence type="ECO:0000313" key="3">
    <source>
        <dbReference type="Proteomes" id="UP000753961"/>
    </source>
</evidence>
<protein>
    <submittedName>
        <fullName evidence="2">PorV/PorQ family protein</fullName>
    </submittedName>
</protein>
<sequence>MKIVKLWLGLLVFFGASSHSLAQQIYSNDFLNIGVGARSLAMGRAVVSTETSIQAAYWNPANLSTGDGPMQLSAMHAIWFAGVVNYDYLGTGFKLGSDGKSYGAVSMIRMGIDDIPNTLHLYGPDGRINYANIRSFSVADYAFLFTYGRQLGDSDWRVGGNVKVIRRVLGSFAKSWGGGLDLSVAYSGEDFRFGAVLRDATSTFNAWSYSFTSDEIEILHNLGNTVPESAQEVIRPSLSTGVSYKYNMNENLDATVALDADVTFDGRRNTLINTDGMSIEPHIGIELSSRNILFLRTGISSIQRRKKINNPTANEYFIQPNMGIGLQLGRIGIDYALAFLNENDGKSSLSHVFSAHYTLQSRSSE</sequence>
<comment type="caution">
    <text evidence="2">The sequence shown here is derived from an EMBL/GenBank/DDBJ whole genome shotgun (WGS) entry which is preliminary data.</text>
</comment>
<dbReference type="NCBIfam" id="NF033709">
    <property type="entry name" value="PorV_fam"/>
    <property type="match status" value="1"/>
</dbReference>
<reference evidence="2" key="1">
    <citation type="submission" date="2021-06" db="EMBL/GenBank/DDBJ databases">
        <title>44 bacteria genomes isolated from Dapeng, Shenzhen.</title>
        <authorList>
            <person name="Zheng W."/>
            <person name="Yu S."/>
            <person name="Huang Y."/>
        </authorList>
    </citation>
    <scope>NUCLEOTIDE SEQUENCE</scope>
    <source>
        <strain evidence="2">DP5N28-2</strain>
    </source>
</reference>
<gene>
    <name evidence="2" type="ORF">KUV50_11725</name>
</gene>
<organism evidence="2 3">
    <name type="scientific">Membranihabitans marinus</name>
    <dbReference type="NCBI Taxonomy" id="1227546"/>
    <lineage>
        <taxon>Bacteria</taxon>
        <taxon>Pseudomonadati</taxon>
        <taxon>Bacteroidota</taxon>
        <taxon>Saprospiria</taxon>
        <taxon>Saprospirales</taxon>
        <taxon>Saprospiraceae</taxon>
        <taxon>Membranihabitans</taxon>
    </lineage>
</organism>
<dbReference type="EMBL" id="JAHVHU010000010">
    <property type="protein sequence ID" value="MBY5958809.1"/>
    <property type="molecule type" value="Genomic_DNA"/>
</dbReference>
<name>A0A953HMP6_9BACT</name>
<keyword evidence="3" id="KW-1185">Reference proteome</keyword>
<evidence type="ECO:0000256" key="1">
    <source>
        <dbReference type="SAM" id="SignalP"/>
    </source>
</evidence>
<dbReference type="Proteomes" id="UP000753961">
    <property type="component" value="Unassembled WGS sequence"/>
</dbReference>
<keyword evidence="1" id="KW-0732">Signal</keyword>
<dbReference type="RefSeq" id="WP_222580347.1">
    <property type="nucleotide sequence ID" value="NZ_JAHVHU010000010.1"/>
</dbReference>
<feature type="chain" id="PRO_5037721277" evidence="1">
    <location>
        <begin position="23"/>
        <end position="365"/>
    </location>
</feature>
<accession>A0A953HMP6</accession>
<feature type="signal peptide" evidence="1">
    <location>
        <begin position="1"/>
        <end position="22"/>
    </location>
</feature>
<dbReference type="AlphaFoldDB" id="A0A953HMP6"/>
<dbReference type="Gene3D" id="2.40.160.60">
    <property type="entry name" value="Outer membrane protein transport protein (OMPP1/FadL/TodX)"/>
    <property type="match status" value="1"/>
</dbReference>
<proteinExistence type="predicted"/>
<evidence type="ECO:0000313" key="2">
    <source>
        <dbReference type="EMBL" id="MBY5958809.1"/>
    </source>
</evidence>